<dbReference type="EMBL" id="JAMZDY010000001">
    <property type="protein sequence ID" value="MCP2370263.1"/>
    <property type="molecule type" value="Genomic_DNA"/>
</dbReference>
<name>A0A9X2H0F0_9MICO</name>
<proteinExistence type="predicted"/>
<dbReference type="AlphaFoldDB" id="A0A9X2H0F0"/>
<keyword evidence="2" id="KW-1185">Reference proteome</keyword>
<reference evidence="1" key="1">
    <citation type="submission" date="2022-06" db="EMBL/GenBank/DDBJ databases">
        <title>Sequencing the genomes of 1000 actinobacteria strains.</title>
        <authorList>
            <person name="Klenk H.-P."/>
        </authorList>
    </citation>
    <scope>NUCLEOTIDE SEQUENCE</scope>
    <source>
        <strain evidence="1">DSM 22016</strain>
    </source>
</reference>
<evidence type="ECO:0000313" key="1">
    <source>
        <dbReference type="EMBL" id="MCP2370263.1"/>
    </source>
</evidence>
<dbReference type="Proteomes" id="UP001139722">
    <property type="component" value="Unassembled WGS sequence"/>
</dbReference>
<evidence type="ECO:0008006" key="3">
    <source>
        <dbReference type="Google" id="ProtNLM"/>
    </source>
</evidence>
<accession>A0A9X2H0F0</accession>
<evidence type="ECO:0000313" key="2">
    <source>
        <dbReference type="Proteomes" id="UP001139722"/>
    </source>
</evidence>
<comment type="caution">
    <text evidence="1">The sequence shown here is derived from an EMBL/GenBank/DDBJ whole genome shotgun (WGS) entry which is preliminary data.</text>
</comment>
<dbReference type="Pfam" id="PF13455">
    <property type="entry name" value="MUG113"/>
    <property type="match status" value="1"/>
</dbReference>
<dbReference type="RefSeq" id="WP_308206749.1">
    <property type="nucleotide sequence ID" value="NZ_BAAANU010000029.1"/>
</dbReference>
<sequence length="215" mass="23652">MQRADASGQACRLTDASGVRCGRPVAASVRGPRHDEPAASGALDLADDLADDLGLCAMHLLGAYDRVAAEVGVTDLAPSPCRACGCRVGVRYPSGWLCADCEWAAGEVPDPELLPVRVEIVYYVRHRDQVKIGTSANPRQRLSVVPHEEVLAFEPGGRRVERRRHEQFAEHRFAGTEWFARHPALTEHIEALALGVDDPWAEYDRWVSRRHAARG</sequence>
<protein>
    <recommendedName>
        <fullName evidence="3">GIY-YIG nuclease family protein</fullName>
    </recommendedName>
</protein>
<organism evidence="1 2">
    <name type="scientific">Agromyces terreus</name>
    <dbReference type="NCBI Taxonomy" id="424795"/>
    <lineage>
        <taxon>Bacteria</taxon>
        <taxon>Bacillati</taxon>
        <taxon>Actinomycetota</taxon>
        <taxon>Actinomycetes</taxon>
        <taxon>Micrococcales</taxon>
        <taxon>Microbacteriaceae</taxon>
        <taxon>Agromyces</taxon>
    </lineage>
</organism>
<gene>
    <name evidence="1" type="ORF">BJ978_000939</name>
</gene>